<dbReference type="SUPFAM" id="SSF90123">
    <property type="entry name" value="ABC transporter transmembrane region"/>
    <property type="match status" value="2"/>
</dbReference>
<evidence type="ECO:0000313" key="18">
    <source>
        <dbReference type="Proteomes" id="UP000014074"/>
    </source>
</evidence>
<dbReference type="PANTHER" id="PTHR24223">
    <property type="entry name" value="ATP-BINDING CASSETTE SUB-FAMILY C"/>
    <property type="match status" value="1"/>
</dbReference>
<dbReference type="PROSITE" id="PS00211">
    <property type="entry name" value="ABC_TRANSPORTER_1"/>
    <property type="match status" value="2"/>
</dbReference>
<feature type="compositionally biased region" description="Polar residues" evidence="12">
    <location>
        <begin position="458"/>
        <end position="467"/>
    </location>
</feature>
<dbReference type="CDD" id="cd18580">
    <property type="entry name" value="ABC_6TM_ABCC_D2"/>
    <property type="match status" value="1"/>
</dbReference>
<feature type="transmembrane region" description="Helical" evidence="13">
    <location>
        <begin position="788"/>
        <end position="810"/>
    </location>
</feature>
<dbReference type="InterPro" id="IPR011527">
    <property type="entry name" value="ABC1_TM_dom"/>
</dbReference>
<dbReference type="InterPro" id="IPR044726">
    <property type="entry name" value="ABCC_6TM_D2"/>
</dbReference>
<keyword evidence="9 13" id="KW-0472">Membrane</keyword>
<feature type="domain" description="ABC transmembrane type-1" evidence="16">
    <location>
        <begin position="142"/>
        <end position="425"/>
    </location>
</feature>
<dbReference type="Pfam" id="PF00664">
    <property type="entry name" value="ABC_membrane"/>
    <property type="match status" value="1"/>
</dbReference>
<dbReference type="InterPro" id="IPR044746">
    <property type="entry name" value="ABCC_6TM_D1"/>
</dbReference>
<evidence type="ECO:0000256" key="1">
    <source>
        <dbReference type="ARBA" id="ARBA00004651"/>
    </source>
</evidence>
<dbReference type="InterPro" id="IPR003593">
    <property type="entry name" value="AAA+_ATPase"/>
</dbReference>
<dbReference type="GO" id="GO:0016887">
    <property type="term" value="F:ATP hydrolysis activity"/>
    <property type="evidence" value="ECO:0007669"/>
    <property type="project" value="InterPro"/>
</dbReference>
<keyword evidence="10" id="KW-0325">Glycoprotein</keyword>
<evidence type="ECO:0000256" key="2">
    <source>
        <dbReference type="ARBA" id="ARBA00009726"/>
    </source>
</evidence>
<dbReference type="InterPro" id="IPR017871">
    <property type="entry name" value="ABC_transporter-like_CS"/>
</dbReference>
<reference evidence="18" key="1">
    <citation type="journal article" date="2013" name="Genome Announc.">
        <title>Draft genome sequence of the ascomycete Phaeoacremonium aleophilum strain UCR-PA7, a causal agent of the esca disease complex in grapevines.</title>
        <authorList>
            <person name="Blanco-Ulate B."/>
            <person name="Rolshausen P."/>
            <person name="Cantu D."/>
        </authorList>
    </citation>
    <scope>NUCLEOTIDE SEQUENCE [LARGE SCALE GENOMIC DNA]</scope>
    <source>
        <strain evidence="18">UCR-PA7</strain>
    </source>
</reference>
<dbReference type="InterPro" id="IPR027417">
    <property type="entry name" value="P-loop_NTPase"/>
</dbReference>
<feature type="chain" id="PRO_5004463083" evidence="14">
    <location>
        <begin position="18"/>
        <end position="1334"/>
    </location>
</feature>
<dbReference type="Gene3D" id="3.40.50.300">
    <property type="entry name" value="P-loop containing nucleotide triphosphate hydrolases"/>
    <property type="match status" value="2"/>
</dbReference>
<dbReference type="FunFam" id="3.40.50.300:FF:002145">
    <property type="entry name" value="ABC transporter (MsbA subfamily)"/>
    <property type="match status" value="1"/>
</dbReference>
<dbReference type="CDD" id="cd18579">
    <property type="entry name" value="ABC_6TM_ABCC_D1"/>
    <property type="match status" value="1"/>
</dbReference>
<evidence type="ECO:0000256" key="5">
    <source>
        <dbReference type="ARBA" id="ARBA00022692"/>
    </source>
</evidence>
<dbReference type="GO" id="GO:0005886">
    <property type="term" value="C:plasma membrane"/>
    <property type="evidence" value="ECO:0007669"/>
    <property type="project" value="UniProtKB-SubCell"/>
</dbReference>
<evidence type="ECO:0000256" key="3">
    <source>
        <dbReference type="ARBA" id="ARBA00022448"/>
    </source>
</evidence>
<keyword evidence="7" id="KW-0067">ATP-binding</keyword>
<evidence type="ECO:0000256" key="6">
    <source>
        <dbReference type="ARBA" id="ARBA00022741"/>
    </source>
</evidence>
<proteinExistence type="inferred from homology"/>
<dbReference type="RefSeq" id="XP_007912054.1">
    <property type="nucleotide sequence ID" value="XM_007913863.1"/>
</dbReference>
<dbReference type="GO" id="GO:0005524">
    <property type="term" value="F:ATP binding"/>
    <property type="evidence" value="ECO:0007669"/>
    <property type="project" value="UniProtKB-KW"/>
</dbReference>
<accession>R8BV18</accession>
<dbReference type="FunFam" id="1.20.1560.10:FF:000055">
    <property type="entry name" value="ABC multidrug transporter (Eurofung)"/>
    <property type="match status" value="1"/>
</dbReference>
<feature type="domain" description="ABC transmembrane type-1" evidence="16">
    <location>
        <begin position="797"/>
        <end position="1073"/>
    </location>
</feature>
<keyword evidence="18" id="KW-1185">Reference proteome</keyword>
<dbReference type="InterPro" id="IPR036640">
    <property type="entry name" value="ABC1_TM_sf"/>
</dbReference>
<evidence type="ECO:0000256" key="11">
    <source>
        <dbReference type="ARBA" id="ARBA00059074"/>
    </source>
</evidence>
<feature type="transmembrane region" description="Helical" evidence="13">
    <location>
        <begin position="932"/>
        <end position="952"/>
    </location>
</feature>
<feature type="transmembrane region" description="Helical" evidence="13">
    <location>
        <begin position="278"/>
        <end position="299"/>
    </location>
</feature>
<dbReference type="PROSITE" id="PS50929">
    <property type="entry name" value="ABC_TM1F"/>
    <property type="match status" value="2"/>
</dbReference>
<evidence type="ECO:0000256" key="10">
    <source>
        <dbReference type="ARBA" id="ARBA00023180"/>
    </source>
</evidence>
<keyword evidence="14" id="KW-0732">Signal</keyword>
<evidence type="ECO:0000256" key="7">
    <source>
        <dbReference type="ARBA" id="ARBA00022840"/>
    </source>
</evidence>
<dbReference type="FunFam" id="1.20.1560.10:FF:000066">
    <property type="entry name" value="ABC multidrug transporter (Eurofung)"/>
    <property type="match status" value="1"/>
</dbReference>
<evidence type="ECO:0000313" key="17">
    <source>
        <dbReference type="EMBL" id="EOO03202.1"/>
    </source>
</evidence>
<dbReference type="InterPro" id="IPR003439">
    <property type="entry name" value="ABC_transporter-like_ATP-bd"/>
</dbReference>
<feature type="transmembrane region" description="Helical" evidence="13">
    <location>
        <begin position="362"/>
        <end position="385"/>
    </location>
</feature>
<dbReference type="Pfam" id="PF00005">
    <property type="entry name" value="ABC_tran"/>
    <property type="match status" value="2"/>
</dbReference>
<feature type="domain" description="ABC transporter" evidence="15">
    <location>
        <begin position="483"/>
        <end position="710"/>
    </location>
</feature>
<comment type="subcellular location">
    <subcellularLocation>
        <location evidence="1">Cell membrane</location>
        <topology evidence="1">Multi-pass membrane protein</topology>
    </subcellularLocation>
</comment>
<comment type="similarity">
    <text evidence="2">Belongs to the ABC transporter superfamily. ABCC family. Conjugate transporter (TC 3.A.1.208) subfamily.</text>
</comment>
<evidence type="ECO:0000256" key="9">
    <source>
        <dbReference type="ARBA" id="ARBA00023136"/>
    </source>
</evidence>
<dbReference type="PROSITE" id="PS50893">
    <property type="entry name" value="ABC_TRANSPORTER_2"/>
    <property type="match status" value="2"/>
</dbReference>
<keyword evidence="4" id="KW-1003">Cell membrane</keyword>
<feature type="transmembrane region" description="Helical" evidence="13">
    <location>
        <begin position="180"/>
        <end position="199"/>
    </location>
</feature>
<comment type="function">
    <text evidence="11">ABC-type transporter; part of the gene cluster that mediates the biosynthesis of the phomopsins, a group of hexapeptide mycotoxins which infects lupins and causes lupinosis disease in livestock.</text>
</comment>
<dbReference type="SUPFAM" id="SSF52540">
    <property type="entry name" value="P-loop containing nucleoside triphosphate hydrolases"/>
    <property type="match status" value="2"/>
</dbReference>
<evidence type="ECO:0000259" key="15">
    <source>
        <dbReference type="PROSITE" id="PS50893"/>
    </source>
</evidence>
<feature type="transmembrane region" description="Helical" evidence="13">
    <location>
        <begin position="905"/>
        <end position="926"/>
    </location>
</feature>
<keyword evidence="6" id="KW-0547">Nucleotide-binding</keyword>
<evidence type="ECO:0000256" key="8">
    <source>
        <dbReference type="ARBA" id="ARBA00022989"/>
    </source>
</evidence>
<feature type="transmembrane region" description="Helical" evidence="13">
    <location>
        <begin position="830"/>
        <end position="855"/>
    </location>
</feature>
<name>R8BV18_PHAM7</name>
<evidence type="ECO:0000256" key="14">
    <source>
        <dbReference type="SAM" id="SignalP"/>
    </source>
</evidence>
<dbReference type="EMBL" id="KB932847">
    <property type="protein sequence ID" value="EOO03202.1"/>
    <property type="molecule type" value="Genomic_DNA"/>
</dbReference>
<evidence type="ECO:0000259" key="16">
    <source>
        <dbReference type="PROSITE" id="PS50929"/>
    </source>
</evidence>
<feature type="region of interest" description="Disordered" evidence="12">
    <location>
        <begin position="743"/>
        <end position="769"/>
    </location>
</feature>
<organism evidence="17 18">
    <name type="scientific">Phaeoacremonium minimum (strain UCR-PA7)</name>
    <name type="common">Esca disease fungus</name>
    <name type="synonym">Togninia minima</name>
    <dbReference type="NCBI Taxonomy" id="1286976"/>
    <lineage>
        <taxon>Eukaryota</taxon>
        <taxon>Fungi</taxon>
        <taxon>Dikarya</taxon>
        <taxon>Ascomycota</taxon>
        <taxon>Pezizomycotina</taxon>
        <taxon>Sordariomycetes</taxon>
        <taxon>Sordariomycetidae</taxon>
        <taxon>Togniniales</taxon>
        <taxon>Togniniaceae</taxon>
        <taxon>Phaeoacremonium</taxon>
    </lineage>
</organism>
<dbReference type="GO" id="GO:0140359">
    <property type="term" value="F:ABC-type transporter activity"/>
    <property type="evidence" value="ECO:0007669"/>
    <property type="project" value="InterPro"/>
</dbReference>
<feature type="signal peptide" evidence="14">
    <location>
        <begin position="1"/>
        <end position="17"/>
    </location>
</feature>
<feature type="region of interest" description="Disordered" evidence="12">
    <location>
        <begin position="446"/>
        <end position="472"/>
    </location>
</feature>
<sequence>MISVYLLVLLLTDSARMRTLALISAGDKTSIAFAFSVALQTAGLAAESVTKSGFIAVDEKKVSPESTGNLFARSTFTWLRKLLLIGYKRVIMVRDLFRLDSVMDSEALAAKFRGFALEKAGKKRKSTTLLFETFWKLKWPIFAAFPARLITMGLTFAQPFLLADTVGLSALPVVKETDQWGYGLIGAFILVYLGLAIASCQYQYKMVRVVTMTRGGLVSLVYARSMNLDPKDQAKAGAALTHMNADIELITAGAFYIHELWSSPVEIAVGIWLVERQLGVACLIPVVIAILAAGATFWLTKRINSAQTAWVGKITERIAMTGVTLNSVTGLKLAGLLDKSLTLLQGIRESELHISKTFRKLLIVNMLLAYVSPVLTPVFTFLLFALVSRSDPSSSLTISRAFSSLALLTVIASPLTMIISMVPTLIVSYNSFNRIQRYCEREEEAPAAPSASLDEKSPPTNSSSNNDLPMRSLPASETSDTAVIIENGYFSWVPGALSGIENVNMVVKKGSFAMILGATGSGKSTILKALVNEVPEARGIVHCIQGAKGYCAQTPWLPAGTAREVIMAGSPVDMEWYRSVTKACQLEEDFRGWDEGDDHPIGSNGAALSGGQKQRVALARCIYSKANLMLLDDSLSGLDVETKAALLEQVFGATGLIRKLNTTVILVSSTREHQALADEVMNTGDAEATPAAAVPSEAAAVAEPPKPVLRLPKALRDAIESEAPVAEAPAAEKVEVMTDAVIAEDTGSSSKERDQDDDESSKGVQEIDRDNARQYGGRGAYKYYIKPITWASLMTFIISIILFTFCQAFPSVWLKMWAEHNEKHPDSQLGLYLGVYAALGVGAIACIVIASWGFFVNIIPQTGSFFHQVLATTVANAPLAALSSMEPGEITSRFSQDLQMIDMELPLATMNTFASVTICIASATIVAVAGRYVAIAFPVVIAILFFIQKFYLRTSRQLRFLELETKGPLYSRFLECISGLSTIQAFGWEEYYERNQWSFLDTSQRAYYLFQCLQRWLTVTIDLVVAMLSIILAIVLIQMRSSIGGGYIAVGLVNIMTFNGQLKTVIMHWTSMEIALGAIARIRGFSTVTENENEGQGTAECPPGWPAKGGIQVKNLTVSYGGRPALRGVSLDILPQEKIAVCGRTGSGKSTLLMCLLRMVDPDHGSSILIDGVDIRTLSRQRVRSGIAYVSQDPVFIMDKVKTNLDPSGEATDEAMIETLTKVGLWEIIQASGGLEMTPMQLLPLSPGQKQLFVLARAMLRPKKIVLLDEPASTVDDATADRIKDLMHTEFRDCTVINVAHRLETIRAYDKVLVLREGSKVAYDSVSAVLESDE</sequence>
<feature type="transmembrane region" description="Helical" evidence="13">
    <location>
        <begin position="1016"/>
        <end position="1037"/>
    </location>
</feature>
<dbReference type="Gene3D" id="1.20.1560.10">
    <property type="entry name" value="ABC transporter type 1, transmembrane domain"/>
    <property type="match status" value="2"/>
</dbReference>
<evidence type="ECO:0000256" key="13">
    <source>
        <dbReference type="SAM" id="Phobius"/>
    </source>
</evidence>
<evidence type="ECO:0000256" key="12">
    <source>
        <dbReference type="SAM" id="MobiDB-lite"/>
    </source>
</evidence>
<keyword evidence="3" id="KW-0813">Transport</keyword>
<protein>
    <submittedName>
        <fullName evidence="17">Putative abc multidrug transporter protein</fullName>
    </submittedName>
</protein>
<feature type="transmembrane region" description="Helical" evidence="13">
    <location>
        <begin position="405"/>
        <end position="427"/>
    </location>
</feature>
<dbReference type="KEGG" id="tmn:UCRPA7_1281"/>
<dbReference type="eggNOG" id="KOG0054">
    <property type="taxonomic scope" value="Eukaryota"/>
</dbReference>
<dbReference type="HOGENOM" id="CLU_000604_27_5_1"/>
<keyword evidence="8 13" id="KW-1133">Transmembrane helix</keyword>
<dbReference type="SMART" id="SM00382">
    <property type="entry name" value="AAA"/>
    <property type="match status" value="2"/>
</dbReference>
<feature type="domain" description="ABC transporter" evidence="15">
    <location>
        <begin position="1111"/>
        <end position="1334"/>
    </location>
</feature>
<dbReference type="InterPro" id="IPR050173">
    <property type="entry name" value="ABC_transporter_C-like"/>
</dbReference>
<gene>
    <name evidence="17" type="ORF">UCRPA7_1281</name>
</gene>
<keyword evidence="5 13" id="KW-0812">Transmembrane</keyword>
<dbReference type="OrthoDB" id="6500128at2759"/>
<dbReference type="Proteomes" id="UP000014074">
    <property type="component" value="Unassembled WGS sequence"/>
</dbReference>
<evidence type="ECO:0000256" key="4">
    <source>
        <dbReference type="ARBA" id="ARBA00022475"/>
    </source>
</evidence>
<dbReference type="GeneID" id="19321415"/>
<dbReference type="PANTHER" id="PTHR24223:SF399">
    <property type="entry name" value="ABC TRANSPORTER ATNG"/>
    <property type="match status" value="1"/>
</dbReference>